<dbReference type="Pfam" id="PF01145">
    <property type="entry name" value="Band_7"/>
    <property type="match status" value="1"/>
</dbReference>
<dbReference type="Gene3D" id="6.10.250.2090">
    <property type="match status" value="1"/>
</dbReference>
<evidence type="ECO:0000259" key="2">
    <source>
        <dbReference type="SMART" id="SM00244"/>
    </source>
</evidence>
<feature type="domain" description="Band 7" evidence="2">
    <location>
        <begin position="18"/>
        <end position="175"/>
    </location>
</feature>
<keyword evidence="4" id="KW-1185">Reference proteome</keyword>
<dbReference type="GO" id="GO:0005886">
    <property type="term" value="C:plasma membrane"/>
    <property type="evidence" value="ECO:0007669"/>
    <property type="project" value="InterPro"/>
</dbReference>
<dbReference type="CDD" id="cd08826">
    <property type="entry name" value="SPFH_eoslipins_u1"/>
    <property type="match status" value="1"/>
</dbReference>
<comment type="similarity">
    <text evidence="1">Belongs to the band 7/mec-2 family.</text>
</comment>
<sequence length="253" mass="28011">MEGAVITIILFVGAIIASGIKIIDQYERGVVLTLGKFSGIREPGLRIVVPVFQRMIKVDIRTNTIDIPKQEVITKDNVTINVDAVVYFNVVNADKAVLEVANYIYATSQFAQAALRDVTGNVELDSLLGKRDEVSQQIKDIVDGETEKWGINIDSVKVQNIELPQDMKRAMAKQAEAERERRAKIIAAEGEQMSAQKLGEAADIISAHPIALQLRNLQVLTEIAVEKNSTIIFPSQFMDTVQSVKDFMAKEVK</sequence>
<dbReference type="InterPro" id="IPR036013">
    <property type="entry name" value="Band_7/SPFH_dom_sf"/>
</dbReference>
<evidence type="ECO:0000256" key="1">
    <source>
        <dbReference type="ARBA" id="ARBA00008164"/>
    </source>
</evidence>
<dbReference type="PANTHER" id="PTHR10264">
    <property type="entry name" value="BAND 7 PROTEIN-RELATED"/>
    <property type="match status" value="1"/>
</dbReference>
<proteinExistence type="inferred from homology"/>
<dbReference type="PRINTS" id="PR00721">
    <property type="entry name" value="STOMATIN"/>
</dbReference>
<dbReference type="HOGENOM" id="CLU_024949_3_3_0"/>
<dbReference type="InterPro" id="IPR001107">
    <property type="entry name" value="Band_7"/>
</dbReference>
<dbReference type="OrthoDB" id="9809197at2"/>
<organism evidence="3 4">
    <name type="scientific">Candidatus Saccharimonas aalborgensis</name>
    <dbReference type="NCBI Taxonomy" id="1332188"/>
    <lineage>
        <taxon>Bacteria</taxon>
        <taxon>Candidatus Saccharimonadota</taxon>
        <taxon>Candidatus Saccharimonadia</taxon>
        <taxon>Candidatus Saccharimonadales</taxon>
        <taxon>Candidatus Saccharimonadaceae</taxon>
        <taxon>Candidatus Saccharimonas</taxon>
    </lineage>
</organism>
<dbReference type="InterPro" id="IPR001972">
    <property type="entry name" value="Stomatin_HflK_fam"/>
</dbReference>
<reference evidence="3 4" key="1">
    <citation type="journal article" date="2013" name="Nat. Biotechnol.">
        <title>Genome sequences of rare, uncultured bacteria obtained by differential coverage binning of multiple metagenomes.</title>
        <authorList>
            <person name="Albertsen M."/>
            <person name="Hugenholtz P."/>
            <person name="Skarshewski A."/>
            <person name="Nielsen K.L."/>
            <person name="Tyson G.W."/>
            <person name="Nielsen P.H."/>
        </authorList>
    </citation>
    <scope>NUCLEOTIDE SEQUENCE [LARGE SCALE GENOMIC DNA]</scope>
    <source>
        <strain evidence="3">TM71</strain>
    </source>
</reference>
<evidence type="ECO:0000313" key="4">
    <source>
        <dbReference type="Proteomes" id="UP000013893"/>
    </source>
</evidence>
<dbReference type="PANTHER" id="PTHR10264:SF19">
    <property type="entry name" value="AT06885P-RELATED"/>
    <property type="match status" value="1"/>
</dbReference>
<dbReference type="SMART" id="SM00244">
    <property type="entry name" value="PHB"/>
    <property type="match status" value="1"/>
</dbReference>
<dbReference type="InterPro" id="IPR043202">
    <property type="entry name" value="Band-7_stomatin-like"/>
</dbReference>
<name>R4PK47_9BACT</name>
<dbReference type="RefSeq" id="WP_015641338.1">
    <property type="nucleotide sequence ID" value="NC_021219.1"/>
</dbReference>
<dbReference type="AlphaFoldDB" id="R4PK47"/>
<dbReference type="Proteomes" id="UP000013893">
    <property type="component" value="Chromosome"/>
</dbReference>
<dbReference type="FunFam" id="3.30.479.30:FF:000004">
    <property type="entry name" value="Putative membrane protease family, stomatin"/>
    <property type="match status" value="1"/>
</dbReference>
<evidence type="ECO:0000313" key="3">
    <source>
        <dbReference type="EMBL" id="AGL61888.1"/>
    </source>
</evidence>
<dbReference type="KEGG" id="saal:L336_0179"/>
<dbReference type="GO" id="GO:0098552">
    <property type="term" value="C:side of membrane"/>
    <property type="evidence" value="ECO:0007669"/>
    <property type="project" value="UniProtKB-ARBA"/>
</dbReference>
<dbReference type="STRING" id="1332188.L336_0179"/>
<protein>
    <submittedName>
        <fullName evidence="3">SPFH domain / Band 7 family protein</fullName>
    </submittedName>
</protein>
<dbReference type="Gene3D" id="3.30.479.30">
    <property type="entry name" value="Band 7 domain"/>
    <property type="match status" value="1"/>
</dbReference>
<dbReference type="PATRIC" id="fig|1332188.3.peg.179"/>
<dbReference type="EMBL" id="CP005957">
    <property type="protein sequence ID" value="AGL61888.1"/>
    <property type="molecule type" value="Genomic_DNA"/>
</dbReference>
<dbReference type="SUPFAM" id="SSF117892">
    <property type="entry name" value="Band 7/SPFH domain"/>
    <property type="match status" value="1"/>
</dbReference>
<accession>R4PK47</accession>
<gene>
    <name evidence="3" type="ORF">L336_0179</name>
</gene>